<dbReference type="PANTHER" id="PTHR30537:SF5">
    <property type="entry name" value="HTH-TYPE TRANSCRIPTIONAL ACTIVATOR TTDR-RELATED"/>
    <property type="match status" value="1"/>
</dbReference>
<dbReference type="EMBL" id="JAJATZ010000004">
    <property type="protein sequence ID" value="MCB5199462.1"/>
    <property type="molecule type" value="Genomic_DNA"/>
</dbReference>
<dbReference type="PROSITE" id="PS50931">
    <property type="entry name" value="HTH_LYSR"/>
    <property type="match status" value="1"/>
</dbReference>
<keyword evidence="4" id="KW-0804">Transcription</keyword>
<comment type="caution">
    <text evidence="6">The sequence shown here is derived from an EMBL/GenBank/DDBJ whole genome shotgun (WGS) entry which is preliminary data.</text>
</comment>
<dbReference type="InterPro" id="IPR036390">
    <property type="entry name" value="WH_DNA-bd_sf"/>
</dbReference>
<proteinExistence type="inferred from homology"/>
<dbReference type="SUPFAM" id="SSF46785">
    <property type="entry name" value="Winged helix' DNA-binding domain"/>
    <property type="match status" value="1"/>
</dbReference>
<dbReference type="RefSeq" id="WP_226748201.1">
    <property type="nucleotide sequence ID" value="NZ_JAJATZ010000004.1"/>
</dbReference>
<reference evidence="6" key="1">
    <citation type="submission" date="2021-10" db="EMBL/GenBank/DDBJ databases">
        <title>Loktanella gaetbuli sp. nov., isolated from a tidal flat.</title>
        <authorList>
            <person name="Park S."/>
            <person name="Yoon J.-H."/>
        </authorList>
    </citation>
    <scope>NUCLEOTIDE SEQUENCE</scope>
    <source>
        <strain evidence="6">TSTF-M6</strain>
    </source>
</reference>
<dbReference type="InterPro" id="IPR036388">
    <property type="entry name" value="WH-like_DNA-bd_sf"/>
</dbReference>
<dbReference type="SUPFAM" id="SSF53850">
    <property type="entry name" value="Periplasmic binding protein-like II"/>
    <property type="match status" value="1"/>
</dbReference>
<accession>A0ABS8BUW6</accession>
<name>A0ABS8BUW6_9RHOB</name>
<evidence type="ECO:0000256" key="4">
    <source>
        <dbReference type="ARBA" id="ARBA00023163"/>
    </source>
</evidence>
<keyword evidence="7" id="KW-1185">Reference proteome</keyword>
<evidence type="ECO:0000313" key="7">
    <source>
        <dbReference type="Proteomes" id="UP001138961"/>
    </source>
</evidence>
<dbReference type="Proteomes" id="UP001138961">
    <property type="component" value="Unassembled WGS sequence"/>
</dbReference>
<evidence type="ECO:0000313" key="6">
    <source>
        <dbReference type="EMBL" id="MCB5199462.1"/>
    </source>
</evidence>
<feature type="domain" description="HTH lysR-type" evidence="5">
    <location>
        <begin position="10"/>
        <end position="67"/>
    </location>
</feature>
<dbReference type="InterPro" id="IPR005119">
    <property type="entry name" value="LysR_subst-bd"/>
</dbReference>
<evidence type="ECO:0000256" key="3">
    <source>
        <dbReference type="ARBA" id="ARBA00023125"/>
    </source>
</evidence>
<evidence type="ECO:0000256" key="1">
    <source>
        <dbReference type="ARBA" id="ARBA00009437"/>
    </source>
</evidence>
<comment type="similarity">
    <text evidence="1">Belongs to the LysR transcriptional regulatory family.</text>
</comment>
<dbReference type="Pfam" id="PF00126">
    <property type="entry name" value="HTH_1"/>
    <property type="match status" value="1"/>
</dbReference>
<dbReference type="Gene3D" id="1.10.10.10">
    <property type="entry name" value="Winged helix-like DNA-binding domain superfamily/Winged helix DNA-binding domain"/>
    <property type="match status" value="1"/>
</dbReference>
<sequence length="304" mass="32986">MSHQIRRSVPSLTALVAFEAAGRHENFTRAAAELGVSQAAVSRQIAALEADLGVALFIRANRRAQLTVGGKSLYDAVKDGFDAIADAVTRLRTAHVDLTVSVSIAFAHFCLLPILSSFRATAPQIGVRVISEDDWRAPHDRTIDLAIRYGRPPFDGMSIVGSLAETVVPVCAPDIASRLAGIVIEDLIRQTDVALIACDAPEPSWLDWSQWLSQIGLTRTAVRAGLNFTSYSDAAYAAMAGQGVLLGWTGLLDRPLADGRLIELDLPRLCPEERHYVLVPENRQPSGAVKAFARWFQEGTFQQA</sequence>
<keyword evidence="2" id="KW-0805">Transcription regulation</keyword>
<dbReference type="InterPro" id="IPR058163">
    <property type="entry name" value="LysR-type_TF_proteobact-type"/>
</dbReference>
<evidence type="ECO:0000256" key="2">
    <source>
        <dbReference type="ARBA" id="ARBA00023015"/>
    </source>
</evidence>
<gene>
    <name evidence="6" type="ORF">LGQ03_09440</name>
</gene>
<dbReference type="Gene3D" id="3.40.190.10">
    <property type="entry name" value="Periplasmic binding protein-like II"/>
    <property type="match status" value="2"/>
</dbReference>
<dbReference type="Pfam" id="PF03466">
    <property type="entry name" value="LysR_substrate"/>
    <property type="match status" value="1"/>
</dbReference>
<dbReference type="PRINTS" id="PR00039">
    <property type="entry name" value="HTHLYSR"/>
</dbReference>
<dbReference type="PANTHER" id="PTHR30537">
    <property type="entry name" value="HTH-TYPE TRANSCRIPTIONAL REGULATOR"/>
    <property type="match status" value="1"/>
</dbReference>
<protein>
    <submittedName>
        <fullName evidence="6">LysR family transcriptional regulator</fullName>
    </submittedName>
</protein>
<organism evidence="6 7">
    <name type="scientific">Loktanella gaetbuli</name>
    <dbReference type="NCBI Taxonomy" id="2881335"/>
    <lineage>
        <taxon>Bacteria</taxon>
        <taxon>Pseudomonadati</taxon>
        <taxon>Pseudomonadota</taxon>
        <taxon>Alphaproteobacteria</taxon>
        <taxon>Rhodobacterales</taxon>
        <taxon>Roseobacteraceae</taxon>
        <taxon>Loktanella</taxon>
    </lineage>
</organism>
<keyword evidence="3" id="KW-0238">DNA-binding</keyword>
<evidence type="ECO:0000259" key="5">
    <source>
        <dbReference type="PROSITE" id="PS50931"/>
    </source>
</evidence>
<dbReference type="InterPro" id="IPR000847">
    <property type="entry name" value="LysR_HTH_N"/>
</dbReference>